<sequence>MPTSTAPRPSPIHIPTVQRLPSTLAGAPVNSVRKSILPERARSPGVRSAPSRTFRPSAPIPKTQKLLSNADRKPVSSYVSKVYAIFSPKHATVEHIVQPQNGTLESTEDWLKDEIEFEEYLPSGDRTLRQEDAFLSPHFMMINFSVFRDEMTPAKFTVPVMQITLHNTCWRISPETGEEEFNQRSFTHQSPYRPEACRHWGYDVLIAQYIHAPETEHEEIPRHLSNFRSLQRTLATLYVDVPRYQIAVKHQAFRKSLGRGGLAMGDGGRHSQGRERNENEQKRPVEF</sequence>
<reference evidence="3" key="1">
    <citation type="journal article" date="2017" name="Nat. Ecol. Evol.">
        <title>Genome expansion and lineage-specific genetic innovations in the forest pathogenic fungi Armillaria.</title>
        <authorList>
            <person name="Sipos G."/>
            <person name="Prasanna A.N."/>
            <person name="Walter M.C."/>
            <person name="O'Connor E."/>
            <person name="Balint B."/>
            <person name="Krizsan K."/>
            <person name="Kiss B."/>
            <person name="Hess J."/>
            <person name="Varga T."/>
            <person name="Slot J."/>
            <person name="Riley R."/>
            <person name="Boka B."/>
            <person name="Rigling D."/>
            <person name="Barry K."/>
            <person name="Lee J."/>
            <person name="Mihaltcheva S."/>
            <person name="LaButti K."/>
            <person name="Lipzen A."/>
            <person name="Waldron R."/>
            <person name="Moloney N.M."/>
            <person name="Sperisen C."/>
            <person name="Kredics L."/>
            <person name="Vagvoelgyi C."/>
            <person name="Patrignani A."/>
            <person name="Fitzpatrick D."/>
            <person name="Nagy I."/>
            <person name="Doyle S."/>
            <person name="Anderson J.B."/>
            <person name="Grigoriev I.V."/>
            <person name="Gueldener U."/>
            <person name="Muensterkoetter M."/>
            <person name="Nagy L.G."/>
        </authorList>
    </citation>
    <scope>NUCLEOTIDE SEQUENCE [LARGE SCALE GENOMIC DNA]</scope>
    <source>
        <strain evidence="3">Ar21-2</strain>
    </source>
</reference>
<protein>
    <submittedName>
        <fullName evidence="2">Uncharacterized protein</fullName>
    </submittedName>
</protein>
<evidence type="ECO:0000313" key="3">
    <source>
        <dbReference type="Proteomes" id="UP000217790"/>
    </source>
</evidence>
<dbReference type="InParanoid" id="A0A2H3DUM3"/>
<dbReference type="EMBL" id="KZ293657">
    <property type="protein sequence ID" value="PBK92817.1"/>
    <property type="molecule type" value="Genomic_DNA"/>
</dbReference>
<name>A0A2H3DUM3_ARMGA</name>
<gene>
    <name evidence="2" type="ORF">ARMGADRAFT_1080036</name>
</gene>
<feature type="compositionally biased region" description="Basic and acidic residues" evidence="1">
    <location>
        <begin position="267"/>
        <end position="287"/>
    </location>
</feature>
<dbReference type="AlphaFoldDB" id="A0A2H3DUM3"/>
<accession>A0A2H3DUM3</accession>
<evidence type="ECO:0000313" key="2">
    <source>
        <dbReference type="EMBL" id="PBK92817.1"/>
    </source>
</evidence>
<dbReference type="OrthoDB" id="3058556at2759"/>
<proteinExistence type="predicted"/>
<dbReference type="Proteomes" id="UP000217790">
    <property type="component" value="Unassembled WGS sequence"/>
</dbReference>
<feature type="region of interest" description="Disordered" evidence="1">
    <location>
        <begin position="258"/>
        <end position="287"/>
    </location>
</feature>
<feature type="region of interest" description="Disordered" evidence="1">
    <location>
        <begin position="1"/>
        <end position="60"/>
    </location>
</feature>
<evidence type="ECO:0000256" key="1">
    <source>
        <dbReference type="SAM" id="MobiDB-lite"/>
    </source>
</evidence>
<keyword evidence="3" id="KW-1185">Reference proteome</keyword>
<organism evidence="2 3">
    <name type="scientific">Armillaria gallica</name>
    <name type="common">Bulbous honey fungus</name>
    <name type="synonym">Armillaria bulbosa</name>
    <dbReference type="NCBI Taxonomy" id="47427"/>
    <lineage>
        <taxon>Eukaryota</taxon>
        <taxon>Fungi</taxon>
        <taxon>Dikarya</taxon>
        <taxon>Basidiomycota</taxon>
        <taxon>Agaricomycotina</taxon>
        <taxon>Agaricomycetes</taxon>
        <taxon>Agaricomycetidae</taxon>
        <taxon>Agaricales</taxon>
        <taxon>Marasmiineae</taxon>
        <taxon>Physalacriaceae</taxon>
        <taxon>Armillaria</taxon>
    </lineage>
</organism>